<dbReference type="EMBL" id="CAJVQB010127258">
    <property type="protein sequence ID" value="CAG8853652.1"/>
    <property type="molecule type" value="Genomic_DNA"/>
</dbReference>
<evidence type="ECO:0000313" key="1">
    <source>
        <dbReference type="EMBL" id="CAG8853652.1"/>
    </source>
</evidence>
<keyword evidence="2" id="KW-1185">Reference proteome</keyword>
<sequence>MFELYQKSTEISYDYRATRMDVFGQYYQNSPKKEKNKVIKENDELEE</sequence>
<protein>
    <submittedName>
        <fullName evidence="1">24850_t:CDS:1</fullName>
    </submittedName>
</protein>
<proteinExistence type="predicted"/>
<organism evidence="1 2">
    <name type="scientific">Gigaspora margarita</name>
    <dbReference type="NCBI Taxonomy" id="4874"/>
    <lineage>
        <taxon>Eukaryota</taxon>
        <taxon>Fungi</taxon>
        <taxon>Fungi incertae sedis</taxon>
        <taxon>Mucoromycota</taxon>
        <taxon>Glomeromycotina</taxon>
        <taxon>Glomeromycetes</taxon>
        <taxon>Diversisporales</taxon>
        <taxon>Gigasporaceae</taxon>
        <taxon>Gigaspora</taxon>
    </lineage>
</organism>
<accession>A0ABN7XEK1</accession>
<comment type="caution">
    <text evidence="1">The sequence shown here is derived from an EMBL/GenBank/DDBJ whole genome shotgun (WGS) entry which is preliminary data.</text>
</comment>
<dbReference type="Proteomes" id="UP000789901">
    <property type="component" value="Unassembled WGS sequence"/>
</dbReference>
<name>A0ABN7XEK1_GIGMA</name>
<gene>
    <name evidence="1" type="ORF">GMARGA_LOCUS42473</name>
</gene>
<feature type="non-terminal residue" evidence="1">
    <location>
        <position position="47"/>
    </location>
</feature>
<reference evidence="1 2" key="1">
    <citation type="submission" date="2021-06" db="EMBL/GenBank/DDBJ databases">
        <authorList>
            <person name="Kallberg Y."/>
            <person name="Tangrot J."/>
            <person name="Rosling A."/>
        </authorList>
    </citation>
    <scope>NUCLEOTIDE SEQUENCE [LARGE SCALE GENOMIC DNA]</scope>
    <source>
        <strain evidence="1 2">120-4 pot B 10/14</strain>
    </source>
</reference>
<evidence type="ECO:0000313" key="2">
    <source>
        <dbReference type="Proteomes" id="UP000789901"/>
    </source>
</evidence>